<dbReference type="Proteomes" id="UP000295399">
    <property type="component" value="Unassembled WGS sequence"/>
</dbReference>
<evidence type="ECO:0000256" key="2">
    <source>
        <dbReference type="ARBA" id="ARBA00004873"/>
    </source>
</evidence>
<dbReference type="UniPathway" id="UPA00035">
    <property type="reaction ID" value="UER00040"/>
</dbReference>
<evidence type="ECO:0000259" key="17">
    <source>
        <dbReference type="Pfam" id="PF00425"/>
    </source>
</evidence>
<dbReference type="GO" id="GO:0000162">
    <property type="term" value="P:L-tryptophan biosynthetic process"/>
    <property type="evidence" value="ECO:0007669"/>
    <property type="project" value="UniProtKB-UniPathway"/>
</dbReference>
<feature type="domain" description="Anthranilate synthase component I N-terminal" evidence="18">
    <location>
        <begin position="34"/>
        <end position="185"/>
    </location>
</feature>
<sequence length="522" mass="56053">MPVNPTAVAPDRATVVDRYARGQATALHLRLVGDLETPVSAYLKLAVPGQPGFLLESVEGGRVRGRYSIIGTAPDLLWRVRGDRAEVNRQPGDDLDHFEADDTPATEREAAPLASLRRLVDRSRLDLPQGLPPMAGGLVGYLGYDTVRWMERLGPVKPDPLGLATSFFMRPRLTAVFDTVTDWLTLVAPVRPTPGLSADDAYDAACAALHAALDRLRGRLPDARRTGGQDGAQQTAPAAQTVTDRIVSNTGPERYHAMVEAAREHIRAGDIFQTVLSQRFSAPFTLPPFALYRAVRRTNPSPFMFFLDLPDGAVVGSSPEILVRLRDGTVTVRPIAGTRPRGPDPQADTALAEDLLADPKELAEHLMLVDLGRNDVGRVADPGSVTVTARNVIERYSHVMHIVSNVEGRIAPDRDAIDALKATFPAGTVSGAPKIRAMEIIDTLEAEARGLYAGAVGYFAADGSMDSCIVLRTAVVKDGMMHVQAGAGIVADSDPASEQQECVNKARALFRAAEEAVRFAGG</sequence>
<accession>A0A4R2PQP3</accession>
<comment type="function">
    <text evidence="13 15">Part of a heterotetrameric complex that catalyzes the two-step biosynthesis of anthranilate, an intermediate in the biosynthesis of L-tryptophan. In the first step, the glutamine-binding beta subunit (TrpG) of anthranilate synthase (AS) provides the glutamine amidotransferase activity which generates ammonia as a substrate that, along with chorismate, is used in the second step, catalyzed by the large alpha subunit of AS (TrpE) to produce anthranilate. In the absence of TrpG, TrpE can synthesize anthranilate directly from chorismate and high concentrations of ammonia.</text>
</comment>
<evidence type="ECO:0000256" key="12">
    <source>
        <dbReference type="ARBA" id="ARBA00023239"/>
    </source>
</evidence>
<dbReference type="GO" id="GO:0004049">
    <property type="term" value="F:anthranilate synthase activity"/>
    <property type="evidence" value="ECO:0007669"/>
    <property type="project" value="UniProtKB-EC"/>
</dbReference>
<keyword evidence="20" id="KW-1185">Reference proteome</keyword>
<dbReference type="FunCoup" id="A0A4R2PQP3">
    <property type="interactions" value="365"/>
</dbReference>
<evidence type="ECO:0000313" key="20">
    <source>
        <dbReference type="Proteomes" id="UP000295399"/>
    </source>
</evidence>
<comment type="pathway">
    <text evidence="2 15">Amino-acid biosynthesis; L-tryptophan biosynthesis; L-tryptophan from chorismate: step 1/5.</text>
</comment>
<evidence type="ECO:0000313" key="19">
    <source>
        <dbReference type="EMBL" id="TCP38129.1"/>
    </source>
</evidence>
<evidence type="ECO:0000256" key="9">
    <source>
        <dbReference type="ARBA" id="ARBA00022822"/>
    </source>
</evidence>
<name>A0A4R2PQP3_RHOSA</name>
<dbReference type="EMBL" id="SLXO01000001">
    <property type="protein sequence ID" value="TCP38129.1"/>
    <property type="molecule type" value="Genomic_DNA"/>
</dbReference>
<evidence type="ECO:0000256" key="6">
    <source>
        <dbReference type="ARBA" id="ARBA00020653"/>
    </source>
</evidence>
<evidence type="ECO:0000256" key="5">
    <source>
        <dbReference type="ARBA" id="ARBA00012266"/>
    </source>
</evidence>
<dbReference type="PRINTS" id="PR00095">
    <property type="entry name" value="ANTSNTHASEI"/>
</dbReference>
<proteinExistence type="inferred from homology"/>
<keyword evidence="8 15" id="KW-0479">Metal-binding</keyword>
<dbReference type="Pfam" id="PF04715">
    <property type="entry name" value="Anth_synt_I_N"/>
    <property type="match status" value="1"/>
</dbReference>
<dbReference type="InterPro" id="IPR019999">
    <property type="entry name" value="Anth_synth_I-like"/>
</dbReference>
<dbReference type="AlphaFoldDB" id="A0A4R2PQP3"/>
<keyword evidence="10 15" id="KW-0460">Magnesium</keyword>
<evidence type="ECO:0000256" key="11">
    <source>
        <dbReference type="ARBA" id="ARBA00023141"/>
    </source>
</evidence>
<dbReference type="SUPFAM" id="SSF56322">
    <property type="entry name" value="ADC synthase"/>
    <property type="match status" value="1"/>
</dbReference>
<dbReference type="PANTHER" id="PTHR11236:SF48">
    <property type="entry name" value="ISOCHORISMATE SYNTHASE MENF"/>
    <property type="match status" value="1"/>
</dbReference>
<comment type="subunit">
    <text evidence="4 15">Heterotetramer consisting of two non-identical subunits: a beta subunit (TrpG) and a large alpha subunit (TrpE).</text>
</comment>
<dbReference type="PANTHER" id="PTHR11236">
    <property type="entry name" value="AMINOBENZOATE/ANTHRANILATE SYNTHASE"/>
    <property type="match status" value="1"/>
</dbReference>
<feature type="region of interest" description="Disordered" evidence="16">
    <location>
        <begin position="89"/>
        <end position="109"/>
    </location>
</feature>
<evidence type="ECO:0000256" key="10">
    <source>
        <dbReference type="ARBA" id="ARBA00022842"/>
    </source>
</evidence>
<evidence type="ECO:0000256" key="4">
    <source>
        <dbReference type="ARBA" id="ARBA00011575"/>
    </source>
</evidence>
<dbReference type="RefSeq" id="WP_132706364.1">
    <property type="nucleotide sequence ID" value="NZ_JACIGF010000001.1"/>
</dbReference>
<evidence type="ECO:0000256" key="7">
    <source>
        <dbReference type="ARBA" id="ARBA00022605"/>
    </source>
</evidence>
<reference evidence="19 20" key="1">
    <citation type="submission" date="2019-03" db="EMBL/GenBank/DDBJ databases">
        <title>Genomic Encyclopedia of Type Strains, Phase IV (KMG-IV): sequencing the most valuable type-strain genomes for metagenomic binning, comparative biology and taxonomic classification.</title>
        <authorList>
            <person name="Goeker M."/>
        </authorList>
    </citation>
    <scope>NUCLEOTIDE SEQUENCE [LARGE SCALE GENOMIC DNA]</scope>
    <source>
        <strain evidence="19 20">DSM 2132</strain>
    </source>
</reference>
<keyword evidence="11 15" id="KW-0057">Aromatic amino acid biosynthesis</keyword>
<organism evidence="19 20">
    <name type="scientific">Rhodothalassium salexigens DSM 2132</name>
    <dbReference type="NCBI Taxonomy" id="1188247"/>
    <lineage>
        <taxon>Bacteria</taxon>
        <taxon>Pseudomonadati</taxon>
        <taxon>Pseudomonadota</taxon>
        <taxon>Alphaproteobacteria</taxon>
        <taxon>Rhodothalassiales</taxon>
        <taxon>Rhodothalassiaceae</taxon>
        <taxon>Rhodothalassium</taxon>
    </lineage>
</organism>
<dbReference type="GO" id="GO:0046872">
    <property type="term" value="F:metal ion binding"/>
    <property type="evidence" value="ECO:0007669"/>
    <property type="project" value="UniProtKB-KW"/>
</dbReference>
<dbReference type="InParanoid" id="A0A4R2PQP3"/>
<gene>
    <name evidence="15" type="primary">trpE</name>
    <name evidence="19" type="ORF">EV659_10123</name>
</gene>
<protein>
    <recommendedName>
        <fullName evidence="6 15">Anthranilate synthase component 1</fullName>
        <ecNumber evidence="5 15">4.1.3.27</ecNumber>
    </recommendedName>
</protein>
<evidence type="ECO:0000259" key="18">
    <source>
        <dbReference type="Pfam" id="PF04715"/>
    </source>
</evidence>
<evidence type="ECO:0000256" key="8">
    <source>
        <dbReference type="ARBA" id="ARBA00022723"/>
    </source>
</evidence>
<evidence type="ECO:0000256" key="13">
    <source>
        <dbReference type="ARBA" id="ARBA00025634"/>
    </source>
</evidence>
<evidence type="ECO:0000256" key="15">
    <source>
        <dbReference type="RuleBase" id="RU364045"/>
    </source>
</evidence>
<dbReference type="InterPro" id="IPR005801">
    <property type="entry name" value="ADC_synthase"/>
</dbReference>
<comment type="caution">
    <text evidence="19">The sequence shown here is derived from an EMBL/GenBank/DDBJ whole genome shotgun (WGS) entry which is preliminary data.</text>
</comment>
<evidence type="ECO:0000256" key="1">
    <source>
        <dbReference type="ARBA" id="ARBA00001946"/>
    </source>
</evidence>
<dbReference type="InterPro" id="IPR015890">
    <property type="entry name" value="Chorismate_C"/>
</dbReference>
<dbReference type="Gene3D" id="3.60.120.10">
    <property type="entry name" value="Anthranilate synthase"/>
    <property type="match status" value="1"/>
</dbReference>
<keyword evidence="7 15" id="KW-0028">Amino-acid biosynthesis</keyword>
<dbReference type="NCBIfam" id="TIGR00564">
    <property type="entry name" value="trpE_most"/>
    <property type="match status" value="1"/>
</dbReference>
<comment type="cofactor">
    <cofactor evidence="1 15">
        <name>Mg(2+)</name>
        <dbReference type="ChEBI" id="CHEBI:18420"/>
    </cofactor>
</comment>
<evidence type="ECO:0000256" key="14">
    <source>
        <dbReference type="ARBA" id="ARBA00047683"/>
    </source>
</evidence>
<comment type="catalytic activity">
    <reaction evidence="14 15">
        <text>chorismate + L-glutamine = anthranilate + pyruvate + L-glutamate + H(+)</text>
        <dbReference type="Rhea" id="RHEA:21732"/>
        <dbReference type="ChEBI" id="CHEBI:15361"/>
        <dbReference type="ChEBI" id="CHEBI:15378"/>
        <dbReference type="ChEBI" id="CHEBI:16567"/>
        <dbReference type="ChEBI" id="CHEBI:29748"/>
        <dbReference type="ChEBI" id="CHEBI:29985"/>
        <dbReference type="ChEBI" id="CHEBI:58359"/>
        <dbReference type="EC" id="4.1.3.27"/>
    </reaction>
</comment>
<dbReference type="EC" id="4.1.3.27" evidence="5 15"/>
<comment type="similarity">
    <text evidence="3 15">Belongs to the anthranilate synthase component I family.</text>
</comment>
<dbReference type="Pfam" id="PF00425">
    <property type="entry name" value="Chorismate_bind"/>
    <property type="match status" value="1"/>
</dbReference>
<dbReference type="InterPro" id="IPR005256">
    <property type="entry name" value="Anth_synth_I_PabB"/>
</dbReference>
<keyword evidence="9 15" id="KW-0822">Tryptophan biosynthesis</keyword>
<dbReference type="InterPro" id="IPR006805">
    <property type="entry name" value="Anth_synth_I_N"/>
</dbReference>
<evidence type="ECO:0000256" key="3">
    <source>
        <dbReference type="ARBA" id="ARBA00009562"/>
    </source>
</evidence>
<feature type="domain" description="Chorismate-utilising enzyme C-terminal" evidence="17">
    <location>
        <begin position="253"/>
        <end position="505"/>
    </location>
</feature>
<keyword evidence="12 15" id="KW-0456">Lyase</keyword>
<evidence type="ECO:0000256" key="16">
    <source>
        <dbReference type="SAM" id="MobiDB-lite"/>
    </source>
</evidence>
<dbReference type="OrthoDB" id="9803598at2"/>